<comment type="subcellular location">
    <subcellularLocation>
        <location evidence="1">Cell inner membrane</location>
        <topology evidence="1">Multi-pass membrane protein</topology>
    </subcellularLocation>
</comment>
<reference evidence="10" key="1">
    <citation type="submission" date="2020-10" db="EMBL/GenBank/DDBJ databases">
        <title>Paenihalocynthiibacter styelae gen. nov., sp. nov., isolated from stalked sea squirt Styela clava.</title>
        <authorList>
            <person name="Kim Y.-O."/>
            <person name="Yoon J.-H."/>
        </authorList>
    </citation>
    <scope>NUCLEOTIDE SEQUENCE</scope>
    <source>
        <strain evidence="10">MYP1-1</strain>
    </source>
</reference>
<name>A0A8J7LNU8_9RHOB</name>
<dbReference type="GO" id="GO:0005886">
    <property type="term" value="C:plasma membrane"/>
    <property type="evidence" value="ECO:0007669"/>
    <property type="project" value="UniProtKB-SubCell"/>
</dbReference>
<dbReference type="Proteomes" id="UP000640583">
    <property type="component" value="Unassembled WGS sequence"/>
</dbReference>
<organism evidence="10 11">
    <name type="scientific">Halocynthiibacter styelae</name>
    <dbReference type="NCBI Taxonomy" id="2761955"/>
    <lineage>
        <taxon>Bacteria</taxon>
        <taxon>Pseudomonadati</taxon>
        <taxon>Pseudomonadota</taxon>
        <taxon>Alphaproteobacteria</taxon>
        <taxon>Rhodobacterales</taxon>
        <taxon>Paracoccaceae</taxon>
        <taxon>Halocynthiibacter</taxon>
    </lineage>
</organism>
<feature type="transmembrane region" description="Helical" evidence="9">
    <location>
        <begin position="90"/>
        <end position="111"/>
    </location>
</feature>
<evidence type="ECO:0000313" key="10">
    <source>
        <dbReference type="EMBL" id="MBI1492656.1"/>
    </source>
</evidence>
<gene>
    <name evidence="10" type="ORF">H1D41_03290</name>
</gene>
<dbReference type="Pfam" id="PF05128">
    <property type="entry name" value="DUF697"/>
    <property type="match status" value="1"/>
</dbReference>
<accession>A0A8J7LNU8</accession>
<comment type="caution">
    <text evidence="10">The sequence shown here is derived from an EMBL/GenBank/DDBJ whole genome shotgun (WGS) entry which is preliminary data.</text>
</comment>
<evidence type="ECO:0000256" key="6">
    <source>
        <dbReference type="ARBA" id="ARBA00022989"/>
    </source>
</evidence>
<keyword evidence="3" id="KW-1003">Cell membrane</keyword>
<keyword evidence="11" id="KW-1185">Reference proteome</keyword>
<comment type="similarity">
    <text evidence="2">Belongs to the UPF0283 family.</text>
</comment>
<keyword evidence="4" id="KW-0997">Cell inner membrane</keyword>
<sequence length="342" mass="36870">MSETEKPHRGPVRLDLDASERVAPSDVPPVPDVFPEDRSLAAMDRVVSLGARRMSFLTRAFWWVLTVLISLTLGLWGWDIVMGLIARNTLLSQVVLGLSALLVLVAVLIALREVTGFLRLKRLDRIHEEAGQVLASGDLTGARHLTARLTRLYQPRDELTWALQNFAEKQGDTHDADAHLALAEAEILTPIDEAATREVEAAARQVATVTALLPLAFADVLTALVANLRMIRRIAELYGGRTGSLGNWRLMRSVLTHLAATGAVAVGDDLIGSVAGGSVLSKFSRRFGEGVVNGALTARVGIAAMEVCRPLPFTARKPPRVTAVLSNALAGLFGRNGNQKDS</sequence>
<evidence type="ECO:0000256" key="4">
    <source>
        <dbReference type="ARBA" id="ARBA00022519"/>
    </source>
</evidence>
<dbReference type="PANTHER" id="PTHR39342">
    <property type="entry name" value="UPF0283 MEMBRANE PROTEIN YCJF"/>
    <property type="match status" value="1"/>
</dbReference>
<evidence type="ECO:0000313" key="11">
    <source>
        <dbReference type="Proteomes" id="UP000640583"/>
    </source>
</evidence>
<protein>
    <submittedName>
        <fullName evidence="10">TIGR01620 family protein</fullName>
    </submittedName>
</protein>
<feature type="transmembrane region" description="Helical" evidence="9">
    <location>
        <begin position="60"/>
        <end position="78"/>
    </location>
</feature>
<dbReference type="InterPro" id="IPR021147">
    <property type="entry name" value="DUF697"/>
</dbReference>
<evidence type="ECO:0000256" key="5">
    <source>
        <dbReference type="ARBA" id="ARBA00022692"/>
    </source>
</evidence>
<evidence type="ECO:0000256" key="9">
    <source>
        <dbReference type="SAM" id="Phobius"/>
    </source>
</evidence>
<feature type="compositionally biased region" description="Basic and acidic residues" evidence="8">
    <location>
        <begin position="1"/>
        <end position="20"/>
    </location>
</feature>
<dbReference type="InterPro" id="IPR006507">
    <property type="entry name" value="UPF0283"/>
</dbReference>
<dbReference type="AlphaFoldDB" id="A0A8J7LNU8"/>
<evidence type="ECO:0000256" key="1">
    <source>
        <dbReference type="ARBA" id="ARBA00004429"/>
    </source>
</evidence>
<dbReference type="EMBL" id="JADCKQ010000002">
    <property type="protein sequence ID" value="MBI1492656.1"/>
    <property type="molecule type" value="Genomic_DNA"/>
</dbReference>
<evidence type="ECO:0000256" key="3">
    <source>
        <dbReference type="ARBA" id="ARBA00022475"/>
    </source>
</evidence>
<keyword evidence="6 9" id="KW-1133">Transmembrane helix</keyword>
<evidence type="ECO:0000256" key="7">
    <source>
        <dbReference type="ARBA" id="ARBA00023136"/>
    </source>
</evidence>
<evidence type="ECO:0000256" key="8">
    <source>
        <dbReference type="SAM" id="MobiDB-lite"/>
    </source>
</evidence>
<evidence type="ECO:0000256" key="2">
    <source>
        <dbReference type="ARBA" id="ARBA00008255"/>
    </source>
</evidence>
<proteinExistence type="inferred from homology"/>
<keyword evidence="7 9" id="KW-0472">Membrane</keyword>
<dbReference type="PANTHER" id="PTHR39342:SF1">
    <property type="entry name" value="UPF0283 MEMBRANE PROTEIN YCJF"/>
    <property type="match status" value="1"/>
</dbReference>
<keyword evidence="5 9" id="KW-0812">Transmembrane</keyword>
<dbReference type="RefSeq" id="WP_228847569.1">
    <property type="nucleotide sequence ID" value="NZ_JADCKQ010000002.1"/>
</dbReference>
<dbReference type="NCBIfam" id="TIGR01620">
    <property type="entry name" value="hyp_HI0043"/>
    <property type="match status" value="1"/>
</dbReference>
<feature type="region of interest" description="Disordered" evidence="8">
    <location>
        <begin position="1"/>
        <end position="30"/>
    </location>
</feature>